<dbReference type="InterPro" id="IPR001387">
    <property type="entry name" value="Cro/C1-type_HTH"/>
</dbReference>
<dbReference type="EMBL" id="BAAAHH010000002">
    <property type="protein sequence ID" value="GAA0938564.1"/>
    <property type="molecule type" value="Genomic_DNA"/>
</dbReference>
<keyword evidence="3" id="KW-1185">Reference proteome</keyword>
<dbReference type="InterPro" id="IPR010982">
    <property type="entry name" value="Lambda_DNA-bd_dom_sf"/>
</dbReference>
<organism evidence="2 3">
    <name type="scientific">Actinocorallia libanotica</name>
    <dbReference type="NCBI Taxonomy" id="46162"/>
    <lineage>
        <taxon>Bacteria</taxon>
        <taxon>Bacillati</taxon>
        <taxon>Actinomycetota</taxon>
        <taxon>Actinomycetes</taxon>
        <taxon>Streptosporangiales</taxon>
        <taxon>Thermomonosporaceae</taxon>
        <taxon>Actinocorallia</taxon>
    </lineage>
</organism>
<name>A0ABN1Q7V9_9ACTN</name>
<proteinExistence type="predicted"/>
<evidence type="ECO:0000259" key="1">
    <source>
        <dbReference type="PROSITE" id="PS50943"/>
    </source>
</evidence>
<dbReference type="Proteomes" id="UP001500665">
    <property type="component" value="Unassembled WGS sequence"/>
</dbReference>
<dbReference type="SUPFAM" id="SSF47413">
    <property type="entry name" value="lambda repressor-like DNA-binding domains"/>
    <property type="match status" value="1"/>
</dbReference>
<gene>
    <name evidence="2" type="ORF">GCM10009550_06350</name>
</gene>
<dbReference type="Pfam" id="PF19054">
    <property type="entry name" value="DUF5753"/>
    <property type="match status" value="1"/>
</dbReference>
<protein>
    <submittedName>
        <fullName evidence="2">Helix-turn-helix transcriptional regulator</fullName>
    </submittedName>
</protein>
<dbReference type="PROSITE" id="PS50943">
    <property type="entry name" value="HTH_CROC1"/>
    <property type="match status" value="1"/>
</dbReference>
<dbReference type="SMART" id="SM00530">
    <property type="entry name" value="HTH_XRE"/>
    <property type="match status" value="1"/>
</dbReference>
<accession>A0ABN1Q7V9</accession>
<dbReference type="InterPro" id="IPR043917">
    <property type="entry name" value="DUF5753"/>
</dbReference>
<evidence type="ECO:0000313" key="3">
    <source>
        <dbReference type="Proteomes" id="UP001500665"/>
    </source>
</evidence>
<dbReference type="Gene3D" id="1.10.260.40">
    <property type="entry name" value="lambda repressor-like DNA-binding domains"/>
    <property type="match status" value="1"/>
</dbReference>
<comment type="caution">
    <text evidence="2">The sequence shown here is derived from an EMBL/GenBank/DDBJ whole genome shotgun (WGS) entry which is preliminary data.</text>
</comment>
<dbReference type="Pfam" id="PF13560">
    <property type="entry name" value="HTH_31"/>
    <property type="match status" value="1"/>
</dbReference>
<dbReference type="RefSeq" id="WP_344236478.1">
    <property type="nucleotide sequence ID" value="NZ_BAAAHH010000002.1"/>
</dbReference>
<feature type="domain" description="HTH cro/C1-type" evidence="1">
    <location>
        <begin position="21"/>
        <end position="74"/>
    </location>
</feature>
<reference evidence="2 3" key="1">
    <citation type="journal article" date="2019" name="Int. J. Syst. Evol. Microbiol.">
        <title>The Global Catalogue of Microorganisms (GCM) 10K type strain sequencing project: providing services to taxonomists for standard genome sequencing and annotation.</title>
        <authorList>
            <consortium name="The Broad Institute Genomics Platform"/>
            <consortium name="The Broad Institute Genome Sequencing Center for Infectious Disease"/>
            <person name="Wu L."/>
            <person name="Ma J."/>
        </authorList>
    </citation>
    <scope>NUCLEOTIDE SEQUENCE [LARGE SCALE GENOMIC DNA]</scope>
    <source>
        <strain evidence="2 3">JCM 10696</strain>
    </source>
</reference>
<dbReference type="CDD" id="cd00093">
    <property type="entry name" value="HTH_XRE"/>
    <property type="match status" value="1"/>
</dbReference>
<sequence>MAKDQDDYTRDPLIRAFGNLLRGYRSNAGLSRRALADALGCTYQWIEKLETGTKPSVATGVDLDTFFKIPERTFQTLAEEIARTGKHAASPLGFGTFADLESRAISKRGFEAQVFPGLLQTEAYARGVMGAGQIRDSLDDLVAARIERQRVLEGDSPLRLAAVIDESALHRPIGGPEVMREQLLHLESIFLGSPAVQLRILPRTRPVWAALDGSFSILSFADRSEVAHYEGPGNSRLLEDPQAVMECATRFHILMGEALTSSESLAMIMSASEGYT</sequence>
<evidence type="ECO:0000313" key="2">
    <source>
        <dbReference type="EMBL" id="GAA0938564.1"/>
    </source>
</evidence>